<dbReference type="EMBL" id="HAEC01004445">
    <property type="protein sequence ID" value="SBQ72522.1"/>
    <property type="molecule type" value="Transcribed_RNA"/>
</dbReference>
<dbReference type="AlphaFoldDB" id="A0A1A8GMZ2"/>
<feature type="non-terminal residue" evidence="1">
    <location>
        <position position="1"/>
    </location>
</feature>
<reference evidence="1" key="2">
    <citation type="submission" date="2016-06" db="EMBL/GenBank/DDBJ databases">
        <title>The genome of a short-lived fish provides insights into sex chromosome evolution and the genetic control of aging.</title>
        <authorList>
            <person name="Reichwald K."/>
            <person name="Felder M."/>
            <person name="Petzold A."/>
            <person name="Koch P."/>
            <person name="Groth M."/>
            <person name="Platzer M."/>
        </authorList>
    </citation>
    <scope>NUCLEOTIDE SEQUENCE</scope>
    <source>
        <tissue evidence="1">Brain</tissue>
    </source>
</reference>
<name>A0A1A8GMZ2_9TELE</name>
<organism evidence="1">
    <name type="scientific">Nothobranchius korthausae</name>
    <dbReference type="NCBI Taxonomy" id="1143690"/>
    <lineage>
        <taxon>Eukaryota</taxon>
        <taxon>Metazoa</taxon>
        <taxon>Chordata</taxon>
        <taxon>Craniata</taxon>
        <taxon>Vertebrata</taxon>
        <taxon>Euteleostomi</taxon>
        <taxon>Actinopterygii</taxon>
        <taxon>Neopterygii</taxon>
        <taxon>Teleostei</taxon>
        <taxon>Neoteleostei</taxon>
        <taxon>Acanthomorphata</taxon>
        <taxon>Ovalentaria</taxon>
        <taxon>Atherinomorphae</taxon>
        <taxon>Cyprinodontiformes</taxon>
        <taxon>Nothobranchiidae</taxon>
        <taxon>Nothobranchius</taxon>
    </lineage>
</organism>
<evidence type="ECO:0000313" key="1">
    <source>
        <dbReference type="EMBL" id="SBQ72522.1"/>
    </source>
</evidence>
<gene>
    <name evidence="1" type="primary">TGFBR2</name>
</gene>
<reference evidence="1" key="1">
    <citation type="submission" date="2016-05" db="EMBL/GenBank/DDBJ databases">
        <authorList>
            <person name="Lavstsen T."/>
            <person name="Jespersen J.S."/>
        </authorList>
    </citation>
    <scope>NUCLEOTIDE SEQUENCE</scope>
    <source>
        <tissue evidence="1">Brain</tissue>
    </source>
</reference>
<protein>
    <submittedName>
        <fullName evidence="1">Uncharacterized protein</fullName>
    </submittedName>
</protein>
<accession>A0A1A8GMZ2</accession>
<sequence length="39" mass="4203">QISSEHLLTDADAGLFTRLTTFAVCVTAGPSRPSRPEEQ</sequence>
<proteinExistence type="predicted"/>
<feature type="non-terminal residue" evidence="1">
    <location>
        <position position="39"/>
    </location>
</feature>